<evidence type="ECO:0000313" key="1">
    <source>
        <dbReference type="EMBL" id="GBO30528.1"/>
    </source>
</evidence>
<keyword evidence="3" id="KW-1185">Reference proteome</keyword>
<reference evidence="2 3" key="1">
    <citation type="journal article" date="2019" name="Sci. Rep.">
        <title>Orb-weaving spider Araneus ventricosus genome elucidates the spidroin gene catalogue.</title>
        <authorList>
            <person name="Kono N."/>
            <person name="Nakamura H."/>
            <person name="Ohtoshi R."/>
            <person name="Moran D.A.P."/>
            <person name="Shinohara A."/>
            <person name="Yoshida Y."/>
            <person name="Fujiwara M."/>
            <person name="Mori M."/>
            <person name="Tomita M."/>
            <person name="Arakawa K."/>
        </authorList>
    </citation>
    <scope>NUCLEOTIDE SEQUENCE [LARGE SCALE GENOMIC DNA]</scope>
</reference>
<evidence type="ECO:0000313" key="2">
    <source>
        <dbReference type="EMBL" id="GBO30529.1"/>
    </source>
</evidence>
<sequence>MAKPRVARGSYLWTVVGGIRTVVGAWLCKYIGSGQVNTCSDAVWSFLLPLMCELFTAASRETTDALARPRATSILPVPTVGITRTADGTRGKTGRRNAA</sequence>
<dbReference type="Proteomes" id="UP000499080">
    <property type="component" value="Unassembled WGS sequence"/>
</dbReference>
<gene>
    <name evidence="2" type="ORF">AVEN_188516_1</name>
    <name evidence="1" type="ORF">AVEN_75474_1</name>
</gene>
<accession>A0A4Y2VZI4</accession>
<organism evidence="2 3">
    <name type="scientific">Araneus ventricosus</name>
    <name type="common">Orbweaver spider</name>
    <name type="synonym">Epeira ventricosa</name>
    <dbReference type="NCBI Taxonomy" id="182803"/>
    <lineage>
        <taxon>Eukaryota</taxon>
        <taxon>Metazoa</taxon>
        <taxon>Ecdysozoa</taxon>
        <taxon>Arthropoda</taxon>
        <taxon>Chelicerata</taxon>
        <taxon>Arachnida</taxon>
        <taxon>Araneae</taxon>
        <taxon>Araneomorphae</taxon>
        <taxon>Entelegynae</taxon>
        <taxon>Araneoidea</taxon>
        <taxon>Araneidae</taxon>
        <taxon>Araneus</taxon>
    </lineage>
</organism>
<dbReference type="AlphaFoldDB" id="A0A4Y2VZI4"/>
<dbReference type="EMBL" id="BGPR01053707">
    <property type="protein sequence ID" value="GBO30529.1"/>
    <property type="molecule type" value="Genomic_DNA"/>
</dbReference>
<proteinExistence type="predicted"/>
<evidence type="ECO:0000313" key="3">
    <source>
        <dbReference type="Proteomes" id="UP000499080"/>
    </source>
</evidence>
<dbReference type="EMBL" id="BGPR01053705">
    <property type="protein sequence ID" value="GBO30528.1"/>
    <property type="molecule type" value="Genomic_DNA"/>
</dbReference>
<comment type="caution">
    <text evidence="2">The sequence shown here is derived from an EMBL/GenBank/DDBJ whole genome shotgun (WGS) entry which is preliminary data.</text>
</comment>
<protein>
    <submittedName>
        <fullName evidence="2">Uncharacterized protein</fullName>
    </submittedName>
</protein>
<name>A0A4Y2VZI4_ARAVE</name>